<evidence type="ECO:0000313" key="1">
    <source>
        <dbReference type="EMBL" id="HIV09132.1"/>
    </source>
</evidence>
<dbReference type="NCBIfam" id="NF035939">
    <property type="entry name" value="TIM_EboE"/>
    <property type="match status" value="1"/>
</dbReference>
<reference evidence="1" key="1">
    <citation type="submission" date="2020-10" db="EMBL/GenBank/DDBJ databases">
        <authorList>
            <person name="Gilroy R."/>
        </authorList>
    </citation>
    <scope>NUCLEOTIDE SEQUENCE</scope>
    <source>
        <strain evidence="1">35461</strain>
    </source>
</reference>
<dbReference type="AlphaFoldDB" id="A0A9D1T2E7"/>
<dbReference type="Gene3D" id="3.20.20.150">
    <property type="entry name" value="Divalent-metal-dependent TIM barrel enzymes"/>
    <property type="match status" value="1"/>
</dbReference>
<protein>
    <submittedName>
        <fullName evidence="1">Metabolite traffic protein EboE</fullName>
    </submittedName>
</protein>
<comment type="caution">
    <text evidence="1">The sequence shown here is derived from an EMBL/GenBank/DDBJ whole genome shotgun (WGS) entry which is preliminary data.</text>
</comment>
<dbReference type="SUPFAM" id="SSF51658">
    <property type="entry name" value="Xylose isomerase-like"/>
    <property type="match status" value="1"/>
</dbReference>
<dbReference type="EMBL" id="DVOR01000104">
    <property type="protein sequence ID" value="HIV09132.1"/>
    <property type="molecule type" value="Genomic_DNA"/>
</dbReference>
<organism evidence="1 2">
    <name type="scientific">Candidatus Spyradenecus faecavium</name>
    <dbReference type="NCBI Taxonomy" id="2840947"/>
    <lineage>
        <taxon>Bacteria</taxon>
        <taxon>Pseudomonadati</taxon>
        <taxon>Lentisphaerota</taxon>
        <taxon>Lentisphaeria</taxon>
        <taxon>Lentisphaerales</taxon>
        <taxon>Lentisphaeraceae</taxon>
        <taxon>Lentisphaeraceae incertae sedis</taxon>
        <taxon>Candidatus Spyradenecus</taxon>
    </lineage>
</organism>
<dbReference type="InterPro" id="IPR036237">
    <property type="entry name" value="Xyl_isomerase-like_sf"/>
</dbReference>
<proteinExistence type="predicted"/>
<reference evidence="1" key="2">
    <citation type="journal article" date="2021" name="PeerJ">
        <title>Extensive microbial diversity within the chicken gut microbiome revealed by metagenomics and culture.</title>
        <authorList>
            <person name="Gilroy R."/>
            <person name="Ravi A."/>
            <person name="Getino M."/>
            <person name="Pursley I."/>
            <person name="Horton D.L."/>
            <person name="Alikhan N.F."/>
            <person name="Baker D."/>
            <person name="Gharbi K."/>
            <person name="Hall N."/>
            <person name="Watson M."/>
            <person name="Adriaenssens E.M."/>
            <person name="Foster-Nyarko E."/>
            <person name="Jarju S."/>
            <person name="Secka A."/>
            <person name="Antonio M."/>
            <person name="Oren A."/>
            <person name="Chaudhuri R.R."/>
            <person name="La Ragione R."/>
            <person name="Hildebrand F."/>
            <person name="Pallen M.J."/>
        </authorList>
    </citation>
    <scope>NUCLEOTIDE SEQUENCE</scope>
    <source>
        <strain evidence="1">35461</strain>
    </source>
</reference>
<dbReference type="Proteomes" id="UP000886845">
    <property type="component" value="Unassembled WGS sequence"/>
</dbReference>
<gene>
    <name evidence="1" type="primary">eboE</name>
    <name evidence="1" type="ORF">IAC79_03345</name>
</gene>
<name>A0A9D1T2E7_9BACT</name>
<sequence>MNPVTYCMNVHPGESLDAIVKALEDVTLPLRDALGVDDEADFPIGLRLGSEAARALRVPESLRAFDAVLRRNHLAVIGVNGFPYGPFHGCPVKTDVYEPDWANPHRAAYTRDLFYALTRLPGADLGNDHRLSVTTAPLAYDRGQGFTEPMFRNVCAMALFLRKLEGFTGLRLCLALEPEPDCLLQDVTTTVDFFERLWQHPDWNPAYRDLIGVCFDACHFAVAYEDPLNALRSLVSANIPIARVQVSAALEFTPYATARDLEPFLDDVYLHQTARREDDATLTCFPDLTREILPELAGRRGRIHYHVPLTWPGDGRLGSTRHALTSAFWRYVRAGGWPVEVETYAYFVYPDYLRTRTLSESLLADLNWVRAQLRNA</sequence>
<evidence type="ECO:0000313" key="2">
    <source>
        <dbReference type="Proteomes" id="UP000886845"/>
    </source>
</evidence>
<accession>A0A9D1T2E7</accession>